<dbReference type="AlphaFoldDB" id="A0A0K2JJ54"/>
<dbReference type="EMBL" id="CP010899">
    <property type="protein sequence ID" value="ALA98467.1"/>
    <property type="molecule type" value="Genomic_DNA"/>
</dbReference>
<proteinExistence type="predicted"/>
<gene>
    <name evidence="1" type="ORF">SKUN_001610</name>
</gene>
<accession>A0A0K2JJ54</accession>
<dbReference type="PATRIC" id="fig|273035.7.peg.1985"/>
<evidence type="ECO:0000313" key="2">
    <source>
        <dbReference type="Proteomes" id="UP000062963"/>
    </source>
</evidence>
<dbReference type="KEGG" id="skn:SKUN_001610"/>
<protein>
    <submittedName>
        <fullName evidence="1">Fructose-specific PTS system IIABC component</fullName>
    </submittedName>
</protein>
<name>A0A0K2JJ54_SPIKU</name>
<keyword evidence="2" id="KW-1185">Reference proteome</keyword>
<sequence length="57" mass="6927">MDRKQTKVAIALIIPESKSRKINLGILSEVVRKLMDEDFKKKQWKLKQRKQKFQQHY</sequence>
<reference evidence="1 2" key="1">
    <citation type="journal article" date="2015" name="Genome Announc.">
        <title>Complete Genome Sequence of Spiroplasma kunkelii Strain CR2-3x, Causal Agent of Corn Stunt Disease in Zea mays L.</title>
        <authorList>
            <person name="Davis R.E."/>
            <person name="Shao J."/>
            <person name="Dally E.L."/>
            <person name="Zhao Y."/>
            <person name="Gasparich G.E."/>
            <person name="Gaynor B.J."/>
            <person name="Athey J.C."/>
            <person name="Harrison N.A."/>
            <person name="Donofrio N."/>
        </authorList>
    </citation>
    <scope>NUCLEOTIDE SEQUENCE [LARGE SCALE GENOMIC DNA]</scope>
    <source>
        <strain evidence="1 2">CR2-3x</strain>
    </source>
</reference>
<evidence type="ECO:0000313" key="1">
    <source>
        <dbReference type="EMBL" id="ALA98467.1"/>
    </source>
</evidence>
<organism evidence="1 2">
    <name type="scientific">Spiroplasma kunkelii CR2-3x</name>
    <dbReference type="NCBI Taxonomy" id="273035"/>
    <lineage>
        <taxon>Bacteria</taxon>
        <taxon>Bacillati</taxon>
        <taxon>Mycoplasmatota</taxon>
        <taxon>Mollicutes</taxon>
        <taxon>Entomoplasmatales</taxon>
        <taxon>Spiroplasmataceae</taxon>
        <taxon>Spiroplasma</taxon>
    </lineage>
</organism>
<dbReference type="Proteomes" id="UP000062963">
    <property type="component" value="Chromosome"/>
</dbReference>